<evidence type="ECO:0000313" key="3">
    <source>
        <dbReference type="EMBL" id="KAF8469265.1"/>
    </source>
</evidence>
<keyword evidence="4" id="KW-1185">Reference proteome</keyword>
<dbReference type="AlphaFoldDB" id="A0A9P5MNY9"/>
<evidence type="ECO:0000259" key="2">
    <source>
        <dbReference type="Pfam" id="PF20415"/>
    </source>
</evidence>
<protein>
    <recommendedName>
        <fullName evidence="2">DUF6699 domain-containing protein</fullName>
    </recommendedName>
</protein>
<reference evidence="3" key="2">
    <citation type="journal article" date="2020" name="Nat. Commun.">
        <title>Large-scale genome sequencing of mycorrhizal fungi provides insights into the early evolution of symbiotic traits.</title>
        <authorList>
            <person name="Miyauchi S."/>
            <person name="Kiss E."/>
            <person name="Kuo A."/>
            <person name="Drula E."/>
            <person name="Kohler A."/>
            <person name="Sanchez-Garcia M."/>
            <person name="Morin E."/>
            <person name="Andreopoulos B."/>
            <person name="Barry K.W."/>
            <person name="Bonito G."/>
            <person name="Buee M."/>
            <person name="Carver A."/>
            <person name="Chen C."/>
            <person name="Cichocki N."/>
            <person name="Clum A."/>
            <person name="Culley D."/>
            <person name="Crous P.W."/>
            <person name="Fauchery L."/>
            <person name="Girlanda M."/>
            <person name="Hayes R.D."/>
            <person name="Keri Z."/>
            <person name="LaButti K."/>
            <person name="Lipzen A."/>
            <person name="Lombard V."/>
            <person name="Magnuson J."/>
            <person name="Maillard F."/>
            <person name="Murat C."/>
            <person name="Nolan M."/>
            <person name="Ohm R.A."/>
            <person name="Pangilinan J."/>
            <person name="Pereira M.F."/>
            <person name="Perotto S."/>
            <person name="Peter M."/>
            <person name="Pfister S."/>
            <person name="Riley R."/>
            <person name="Sitrit Y."/>
            <person name="Stielow J.B."/>
            <person name="Szollosi G."/>
            <person name="Zifcakova L."/>
            <person name="Stursova M."/>
            <person name="Spatafora J.W."/>
            <person name="Tedersoo L."/>
            <person name="Vaario L.M."/>
            <person name="Yamada A."/>
            <person name="Yan M."/>
            <person name="Wang P."/>
            <person name="Xu J."/>
            <person name="Bruns T."/>
            <person name="Baldrian P."/>
            <person name="Vilgalys R."/>
            <person name="Dunand C."/>
            <person name="Henrissat B."/>
            <person name="Grigoriev I.V."/>
            <person name="Hibbett D."/>
            <person name="Nagy L.G."/>
            <person name="Martin F.M."/>
        </authorList>
    </citation>
    <scope>NUCLEOTIDE SEQUENCE</scope>
    <source>
        <strain evidence="3">Prilba</strain>
    </source>
</reference>
<dbReference type="InterPro" id="IPR046522">
    <property type="entry name" value="DUF6699"/>
</dbReference>
<comment type="caution">
    <text evidence="3">The sequence shown here is derived from an EMBL/GenBank/DDBJ whole genome shotgun (WGS) entry which is preliminary data.</text>
</comment>
<organism evidence="3 4">
    <name type="scientific">Russula ochroleuca</name>
    <dbReference type="NCBI Taxonomy" id="152965"/>
    <lineage>
        <taxon>Eukaryota</taxon>
        <taxon>Fungi</taxon>
        <taxon>Dikarya</taxon>
        <taxon>Basidiomycota</taxon>
        <taxon>Agaricomycotina</taxon>
        <taxon>Agaricomycetes</taxon>
        <taxon>Russulales</taxon>
        <taxon>Russulaceae</taxon>
        <taxon>Russula</taxon>
    </lineage>
</organism>
<feature type="region of interest" description="Disordered" evidence="1">
    <location>
        <begin position="132"/>
        <end position="164"/>
    </location>
</feature>
<proteinExistence type="predicted"/>
<gene>
    <name evidence="3" type="ORF">DFH94DRAFT_685414</name>
</gene>
<reference evidence="3" key="1">
    <citation type="submission" date="2019-10" db="EMBL/GenBank/DDBJ databases">
        <authorList>
            <consortium name="DOE Joint Genome Institute"/>
            <person name="Kuo A."/>
            <person name="Miyauchi S."/>
            <person name="Kiss E."/>
            <person name="Drula E."/>
            <person name="Kohler A."/>
            <person name="Sanchez-Garcia M."/>
            <person name="Andreopoulos B."/>
            <person name="Barry K.W."/>
            <person name="Bonito G."/>
            <person name="Buee M."/>
            <person name="Carver A."/>
            <person name="Chen C."/>
            <person name="Cichocki N."/>
            <person name="Clum A."/>
            <person name="Culley D."/>
            <person name="Crous P.W."/>
            <person name="Fauchery L."/>
            <person name="Girlanda M."/>
            <person name="Hayes R."/>
            <person name="Keri Z."/>
            <person name="LaButti K."/>
            <person name="Lipzen A."/>
            <person name="Lombard V."/>
            <person name="Magnuson J."/>
            <person name="Maillard F."/>
            <person name="Morin E."/>
            <person name="Murat C."/>
            <person name="Nolan M."/>
            <person name="Ohm R."/>
            <person name="Pangilinan J."/>
            <person name="Pereira M."/>
            <person name="Perotto S."/>
            <person name="Peter M."/>
            <person name="Riley R."/>
            <person name="Sitrit Y."/>
            <person name="Stielow B."/>
            <person name="Szollosi G."/>
            <person name="Zifcakova L."/>
            <person name="Stursova M."/>
            <person name="Spatafora J.W."/>
            <person name="Tedersoo L."/>
            <person name="Vaario L.-M."/>
            <person name="Yamada A."/>
            <person name="Yan M."/>
            <person name="Wang P."/>
            <person name="Xu J."/>
            <person name="Bruns T."/>
            <person name="Baldrian P."/>
            <person name="Vilgalys R."/>
            <person name="Henrissat B."/>
            <person name="Grigoriev I.V."/>
            <person name="Hibbett D."/>
            <person name="Nagy L.G."/>
            <person name="Martin F.M."/>
        </authorList>
    </citation>
    <scope>NUCLEOTIDE SEQUENCE</scope>
    <source>
        <strain evidence="3">Prilba</strain>
    </source>
</reference>
<name>A0A9P5MNY9_9AGAM</name>
<dbReference type="OrthoDB" id="3265169at2759"/>
<evidence type="ECO:0000256" key="1">
    <source>
        <dbReference type="SAM" id="MobiDB-lite"/>
    </source>
</evidence>
<dbReference type="EMBL" id="WHVB01000029">
    <property type="protein sequence ID" value="KAF8469265.1"/>
    <property type="molecule type" value="Genomic_DNA"/>
</dbReference>
<feature type="compositionally biased region" description="Polar residues" evidence="1">
    <location>
        <begin position="147"/>
        <end position="157"/>
    </location>
</feature>
<evidence type="ECO:0000313" key="4">
    <source>
        <dbReference type="Proteomes" id="UP000759537"/>
    </source>
</evidence>
<sequence length="575" mass="65125">MAGGQGYFDVRSGWGDQPSTYAATWPAPPGTDQWGLPSGNPQNYSGGGMATAPVPMQAYPHPTPAAQFDANYYPPDPAAVSFDARNYVPPDYTPMQSTYEPRTSESAFDNSMRLHGATTSPVVPPTYLFSPQLSHSRSGESGAYTHYTHSPSGLSRSASHRPKERETWLYDRPGTWRPRFQMPRSGVGSIVQNFTRVRSFPPVDTTSRTLDERIRFSALRDPPAVWDLREDYSRVLFRELKRQVTGYDLTRFTTEPPTPYMKLFHTRLPWFIEVRASNEVGVTFYDLFVHLQSVLSSRIKNSDFYNNEITQEEREKIARAWKERCQYNQGEMSQGVKKVDYLMRDCIFVGLVRGREGMWEIKTRKLSLEHRKYRLACGFLYSAHSHDNLVLLLIVLAVHNGKAIASLPLSHTYAHVPSWTEPRICLVIRPPSSPEVLMRRIEFACSRSSSYVLLGPLLHLAVLLVQQQWSYDRPHDRTPDPAATAGVCSMNALGPGLWGSYGIDQKVDEIIALPSNQVSYVRDPVLDDGRPSMYGNLKEFADVFTDQTSRNPPKKRLMMNVWPITTSLFGSQTHE</sequence>
<dbReference type="Proteomes" id="UP000759537">
    <property type="component" value="Unassembled WGS sequence"/>
</dbReference>
<dbReference type="Pfam" id="PF20415">
    <property type="entry name" value="DUF6699"/>
    <property type="match status" value="1"/>
</dbReference>
<accession>A0A9P5MNY9</accession>
<feature type="domain" description="DUF6699" evidence="2">
    <location>
        <begin position="225"/>
        <end position="356"/>
    </location>
</feature>